<evidence type="ECO:0008006" key="4">
    <source>
        <dbReference type="Google" id="ProtNLM"/>
    </source>
</evidence>
<evidence type="ECO:0000256" key="1">
    <source>
        <dbReference type="SAM" id="SignalP"/>
    </source>
</evidence>
<reference evidence="2" key="1">
    <citation type="submission" date="2020-11" db="EMBL/GenBank/DDBJ databases">
        <authorList>
            <person name="Tran Van P."/>
        </authorList>
    </citation>
    <scope>NUCLEOTIDE SEQUENCE</scope>
</reference>
<sequence>MMFFVVFSFTTISLLLSDCLSTTDLKSFGKLASTSTTAPARSSSSGIIISRHRHGKDLSVMDAFEENGVRKWAGVLERNQPFVICPCAPLDLRRLRRTADRVDRRRMSRNCTPRMWTNPPSGEVGCAWVFGEYARSAPLPVCLGSQGNAV</sequence>
<dbReference type="EMBL" id="OA883266">
    <property type="protein sequence ID" value="CAD7278423.1"/>
    <property type="molecule type" value="Genomic_DNA"/>
</dbReference>
<organism evidence="2">
    <name type="scientific">Notodromas monacha</name>
    <dbReference type="NCBI Taxonomy" id="399045"/>
    <lineage>
        <taxon>Eukaryota</taxon>
        <taxon>Metazoa</taxon>
        <taxon>Ecdysozoa</taxon>
        <taxon>Arthropoda</taxon>
        <taxon>Crustacea</taxon>
        <taxon>Oligostraca</taxon>
        <taxon>Ostracoda</taxon>
        <taxon>Podocopa</taxon>
        <taxon>Podocopida</taxon>
        <taxon>Cypridocopina</taxon>
        <taxon>Cypridoidea</taxon>
        <taxon>Cyprididae</taxon>
        <taxon>Notodromas</taxon>
    </lineage>
</organism>
<dbReference type="AlphaFoldDB" id="A0A7R9BQQ9"/>
<feature type="signal peptide" evidence="1">
    <location>
        <begin position="1"/>
        <end position="17"/>
    </location>
</feature>
<evidence type="ECO:0000313" key="3">
    <source>
        <dbReference type="Proteomes" id="UP000678499"/>
    </source>
</evidence>
<accession>A0A7R9BQQ9</accession>
<proteinExistence type="predicted"/>
<protein>
    <recommendedName>
        <fullName evidence="4">Secreted protein</fullName>
    </recommendedName>
</protein>
<keyword evidence="1" id="KW-0732">Signal</keyword>
<evidence type="ECO:0000313" key="2">
    <source>
        <dbReference type="EMBL" id="CAD7278423.1"/>
    </source>
</evidence>
<keyword evidence="3" id="KW-1185">Reference proteome</keyword>
<dbReference type="EMBL" id="CAJPEX010001229">
    <property type="protein sequence ID" value="CAG0918575.1"/>
    <property type="molecule type" value="Genomic_DNA"/>
</dbReference>
<gene>
    <name evidence="2" type="ORF">NMOB1V02_LOCUS6129</name>
</gene>
<dbReference type="Proteomes" id="UP000678499">
    <property type="component" value="Unassembled WGS sequence"/>
</dbReference>
<feature type="chain" id="PRO_5036403013" description="Secreted protein" evidence="1">
    <location>
        <begin position="18"/>
        <end position="150"/>
    </location>
</feature>
<name>A0A7R9BQQ9_9CRUS</name>